<comment type="caution">
    <text evidence="3">The sequence shown here is derived from an EMBL/GenBank/DDBJ whole genome shotgun (WGS) entry which is preliminary data.</text>
</comment>
<evidence type="ECO:0000256" key="1">
    <source>
        <dbReference type="SAM" id="MobiDB-lite"/>
    </source>
</evidence>
<dbReference type="AlphaFoldDB" id="A0A0W8DN98"/>
<organism evidence="3 4">
    <name type="scientific">Phytophthora nicotianae</name>
    <name type="common">Potato buckeye rot agent</name>
    <name type="synonym">Phytophthora parasitica</name>
    <dbReference type="NCBI Taxonomy" id="4792"/>
    <lineage>
        <taxon>Eukaryota</taxon>
        <taxon>Sar</taxon>
        <taxon>Stramenopiles</taxon>
        <taxon>Oomycota</taxon>
        <taxon>Peronosporomycetes</taxon>
        <taxon>Peronosporales</taxon>
        <taxon>Peronosporaceae</taxon>
        <taxon>Phytophthora</taxon>
    </lineage>
</organism>
<reference evidence="3 4" key="1">
    <citation type="submission" date="2015-11" db="EMBL/GenBank/DDBJ databases">
        <title>Genomes and virulence difference between two physiological races of Phytophthora nicotianae.</title>
        <authorList>
            <person name="Liu H."/>
            <person name="Ma X."/>
            <person name="Yu H."/>
            <person name="Fang D."/>
            <person name="Li Y."/>
            <person name="Wang X."/>
            <person name="Wang W."/>
            <person name="Dong Y."/>
            <person name="Xiao B."/>
        </authorList>
    </citation>
    <scope>NUCLEOTIDE SEQUENCE [LARGE SCALE GENOMIC DNA]</scope>
    <source>
        <strain evidence="4">race 1</strain>
    </source>
</reference>
<feature type="region of interest" description="Disordered" evidence="1">
    <location>
        <begin position="51"/>
        <end position="103"/>
    </location>
</feature>
<keyword evidence="2" id="KW-0732">Signal</keyword>
<feature type="chain" id="PRO_5006941800" evidence="2">
    <location>
        <begin position="21"/>
        <end position="103"/>
    </location>
</feature>
<sequence length="103" mass="10488">MKFSTLAVTTFVAVTGVASANDYQPALRALAVAEPAAVDEHNAQLAVANPPADAAGKEHANANANVDADDKKKKEWWGGGFGWGGPWGGCGGWVVGDGKPPVS</sequence>
<evidence type="ECO:0000313" key="4">
    <source>
        <dbReference type="Proteomes" id="UP000054636"/>
    </source>
</evidence>
<dbReference type="Proteomes" id="UP000054636">
    <property type="component" value="Unassembled WGS sequence"/>
</dbReference>
<evidence type="ECO:0000256" key="2">
    <source>
        <dbReference type="SAM" id="SignalP"/>
    </source>
</evidence>
<evidence type="ECO:0000313" key="3">
    <source>
        <dbReference type="EMBL" id="KUF97841.1"/>
    </source>
</evidence>
<feature type="compositionally biased region" description="Gly residues" evidence="1">
    <location>
        <begin position="77"/>
        <end position="95"/>
    </location>
</feature>
<dbReference type="EMBL" id="LNFP01000093">
    <property type="protein sequence ID" value="KUF97841.1"/>
    <property type="molecule type" value="Genomic_DNA"/>
</dbReference>
<accession>A0A0W8DN98</accession>
<gene>
    <name evidence="3" type="ORF">AM588_10007056</name>
</gene>
<protein>
    <submittedName>
        <fullName evidence="3">Uncharacterized protein</fullName>
    </submittedName>
</protein>
<name>A0A0W8DN98_PHYNI</name>
<proteinExistence type="predicted"/>
<feature type="signal peptide" evidence="2">
    <location>
        <begin position="1"/>
        <end position="20"/>
    </location>
</feature>